<dbReference type="CDD" id="cd00024">
    <property type="entry name" value="CD_CSD"/>
    <property type="match status" value="2"/>
</dbReference>
<evidence type="ECO:0000313" key="5">
    <source>
        <dbReference type="EMBL" id="GAU88885.1"/>
    </source>
</evidence>
<protein>
    <recommendedName>
        <fullName evidence="4">Chromo domain-containing protein</fullName>
    </recommendedName>
</protein>
<evidence type="ECO:0000256" key="3">
    <source>
        <dbReference type="SAM" id="MobiDB-lite"/>
    </source>
</evidence>
<feature type="compositionally biased region" description="Polar residues" evidence="3">
    <location>
        <begin position="16"/>
        <end position="31"/>
    </location>
</feature>
<organism evidence="5 6">
    <name type="scientific">Ramazzottius varieornatus</name>
    <name type="common">Water bear</name>
    <name type="synonym">Tardigrade</name>
    <dbReference type="NCBI Taxonomy" id="947166"/>
    <lineage>
        <taxon>Eukaryota</taxon>
        <taxon>Metazoa</taxon>
        <taxon>Ecdysozoa</taxon>
        <taxon>Tardigrada</taxon>
        <taxon>Eutardigrada</taxon>
        <taxon>Parachela</taxon>
        <taxon>Hypsibioidea</taxon>
        <taxon>Ramazzottiidae</taxon>
        <taxon>Ramazzottius</taxon>
    </lineage>
</organism>
<feature type="region of interest" description="Disordered" evidence="3">
    <location>
        <begin position="1"/>
        <end position="44"/>
    </location>
</feature>
<dbReference type="GO" id="GO:0005634">
    <property type="term" value="C:nucleus"/>
    <property type="evidence" value="ECO:0007669"/>
    <property type="project" value="UniProtKB-SubCell"/>
</dbReference>
<dbReference type="Gene3D" id="2.40.50.40">
    <property type="match status" value="2"/>
</dbReference>
<dbReference type="PROSITE" id="PS50013">
    <property type="entry name" value="CHROMO_2"/>
    <property type="match status" value="2"/>
</dbReference>
<dbReference type="AlphaFoldDB" id="A0A1D1UKF4"/>
<comment type="caution">
    <text evidence="5">The sequence shown here is derived from an EMBL/GenBank/DDBJ whole genome shotgun (WGS) entry which is preliminary data.</text>
</comment>
<dbReference type="EMBL" id="BDGG01000001">
    <property type="protein sequence ID" value="GAU88885.1"/>
    <property type="molecule type" value="Genomic_DNA"/>
</dbReference>
<dbReference type="InterPro" id="IPR023780">
    <property type="entry name" value="Chromo_domain"/>
</dbReference>
<feature type="domain" description="Chromo" evidence="4">
    <location>
        <begin position="101"/>
        <end position="159"/>
    </location>
</feature>
<dbReference type="PANTHER" id="PTHR22812">
    <property type="entry name" value="CHROMOBOX PROTEIN"/>
    <property type="match status" value="1"/>
</dbReference>
<dbReference type="InterPro" id="IPR016197">
    <property type="entry name" value="Chromo-like_dom_sf"/>
</dbReference>
<sequence>MSSQSRNNRIKRLLMSSDTEVASESTTSSNSPKKHGPKKRKSNGDGKVFIVERILKYKQWKGVRYARVKWLGYQETTWEPANAIFDFTPAVATEMKPQGKKVAESLVGRRKIKGNVEYKVHWKGLPSIFDKWIRESTLKRPDLVEAFVNNDKKSVKTLRLIPSTTQVQKRKTPEGKRKSTPPTEEDRGEEFGIPEALPIITADDVSSPPHDPSESSVEEDSSNEVKHFPAPLPASLTKSPLMVKIPKRTMKNRDVRSPSTDSLKSLSLSQYAILTDSQGNKYRFIDDKPMREWSVNETYEYILQRGFPEVATVAQSKEVTGAQLLGHLDPAALKELLTIPLGPSFKLVKLLKDLKTTKPNIQVTEVEPVASDSVESSEETRR</sequence>
<evidence type="ECO:0000259" key="4">
    <source>
        <dbReference type="PROSITE" id="PS50013"/>
    </source>
</evidence>
<evidence type="ECO:0000313" key="6">
    <source>
        <dbReference type="Proteomes" id="UP000186922"/>
    </source>
</evidence>
<gene>
    <name evidence="5" type="primary">RvY_01503-1</name>
    <name evidence="5" type="synonym">RvY_01503.1</name>
    <name evidence="5" type="ORF">RvY_01503</name>
</gene>
<feature type="domain" description="Chromo" evidence="4">
    <location>
        <begin position="49"/>
        <end position="84"/>
    </location>
</feature>
<dbReference type="InterPro" id="IPR000953">
    <property type="entry name" value="Chromo/chromo_shadow_dom"/>
</dbReference>
<keyword evidence="2" id="KW-0539">Nucleus</keyword>
<proteinExistence type="predicted"/>
<name>A0A1D1UKF4_RAMVA</name>
<keyword evidence="6" id="KW-1185">Reference proteome</keyword>
<comment type="subcellular location">
    <subcellularLocation>
        <location evidence="1">Nucleus</location>
    </subcellularLocation>
</comment>
<reference evidence="5 6" key="1">
    <citation type="journal article" date="2016" name="Nat. Commun.">
        <title>Extremotolerant tardigrade genome and improved radiotolerance of human cultured cells by tardigrade-unique protein.</title>
        <authorList>
            <person name="Hashimoto T."/>
            <person name="Horikawa D.D."/>
            <person name="Saito Y."/>
            <person name="Kuwahara H."/>
            <person name="Kozuka-Hata H."/>
            <person name="Shin-I T."/>
            <person name="Minakuchi Y."/>
            <person name="Ohishi K."/>
            <person name="Motoyama A."/>
            <person name="Aizu T."/>
            <person name="Enomoto A."/>
            <person name="Kondo K."/>
            <person name="Tanaka S."/>
            <person name="Hara Y."/>
            <person name="Koshikawa S."/>
            <person name="Sagara H."/>
            <person name="Miura T."/>
            <person name="Yokobori S."/>
            <person name="Miyagawa K."/>
            <person name="Suzuki Y."/>
            <person name="Kubo T."/>
            <person name="Oyama M."/>
            <person name="Kohara Y."/>
            <person name="Fujiyama A."/>
            <person name="Arakawa K."/>
            <person name="Katayama T."/>
            <person name="Toyoda A."/>
            <person name="Kunieda T."/>
        </authorList>
    </citation>
    <scope>NUCLEOTIDE SEQUENCE [LARGE SCALE GENOMIC DNA]</scope>
    <source>
        <strain evidence="5 6">YOKOZUNA-1</strain>
    </source>
</reference>
<dbReference type="SMART" id="SM00298">
    <property type="entry name" value="CHROMO"/>
    <property type="match status" value="2"/>
</dbReference>
<dbReference type="Proteomes" id="UP000186922">
    <property type="component" value="Unassembled WGS sequence"/>
</dbReference>
<evidence type="ECO:0000256" key="1">
    <source>
        <dbReference type="ARBA" id="ARBA00004123"/>
    </source>
</evidence>
<evidence type="ECO:0000256" key="2">
    <source>
        <dbReference type="ARBA" id="ARBA00023242"/>
    </source>
</evidence>
<accession>A0A1D1UKF4</accession>
<dbReference type="InterPro" id="IPR051219">
    <property type="entry name" value="Heterochromatin_chromo-domain"/>
</dbReference>
<dbReference type="SUPFAM" id="SSF47769">
    <property type="entry name" value="SAM/Pointed domain"/>
    <property type="match status" value="1"/>
</dbReference>
<dbReference type="SUPFAM" id="SSF54160">
    <property type="entry name" value="Chromo domain-like"/>
    <property type="match status" value="2"/>
</dbReference>
<dbReference type="InterPro" id="IPR013761">
    <property type="entry name" value="SAM/pointed_sf"/>
</dbReference>
<dbReference type="Pfam" id="PF00385">
    <property type="entry name" value="Chromo"/>
    <property type="match status" value="1"/>
</dbReference>
<dbReference type="Gene3D" id="1.10.150.50">
    <property type="entry name" value="Transcription Factor, Ets-1"/>
    <property type="match status" value="1"/>
</dbReference>
<dbReference type="OrthoDB" id="10071592at2759"/>
<feature type="compositionally biased region" description="Basic residues" evidence="3">
    <location>
        <begin position="32"/>
        <end position="41"/>
    </location>
</feature>
<feature type="region of interest" description="Disordered" evidence="3">
    <location>
        <begin position="160"/>
        <end position="233"/>
    </location>
</feature>